<dbReference type="Gene3D" id="3.40.190.10">
    <property type="entry name" value="Periplasmic binding protein-like II"/>
    <property type="match status" value="2"/>
</dbReference>
<evidence type="ECO:0000256" key="4">
    <source>
        <dbReference type="ARBA" id="ARBA00023163"/>
    </source>
</evidence>
<dbReference type="InterPro" id="IPR036390">
    <property type="entry name" value="WH_DNA-bd_sf"/>
</dbReference>
<gene>
    <name evidence="6" type="primary">gcvA_6</name>
    <name evidence="6" type="ORF">LA5096_01676</name>
</gene>
<reference evidence="7" key="1">
    <citation type="submission" date="2015-07" db="EMBL/GenBank/DDBJ databases">
        <authorList>
            <person name="Rodrigo-Torres Lidia"/>
            <person name="Arahal R.David."/>
        </authorList>
    </citation>
    <scope>NUCLEOTIDE SEQUENCE [LARGE SCALE GENOMIC DNA]</scope>
    <source>
        <strain evidence="7">CECT 5096</strain>
    </source>
</reference>
<name>A0A0M6ZG00_9HYPH</name>
<dbReference type="Pfam" id="PF03466">
    <property type="entry name" value="LysR_substrate"/>
    <property type="match status" value="1"/>
</dbReference>
<feature type="domain" description="HTH lysR-type" evidence="5">
    <location>
        <begin position="9"/>
        <end position="66"/>
    </location>
</feature>
<dbReference type="PRINTS" id="PR00039">
    <property type="entry name" value="HTHLYSR"/>
</dbReference>
<keyword evidence="3" id="KW-0238">DNA-binding</keyword>
<keyword evidence="7" id="KW-1185">Reference proteome</keyword>
<comment type="similarity">
    <text evidence="1">Belongs to the LysR transcriptional regulatory family.</text>
</comment>
<dbReference type="PROSITE" id="PS50931">
    <property type="entry name" value="HTH_LYSR"/>
    <property type="match status" value="1"/>
</dbReference>
<accession>A0A0M6ZG00</accession>
<dbReference type="InterPro" id="IPR036388">
    <property type="entry name" value="WH-like_DNA-bd_sf"/>
</dbReference>
<evidence type="ECO:0000256" key="1">
    <source>
        <dbReference type="ARBA" id="ARBA00009437"/>
    </source>
</evidence>
<organism evidence="6 7">
    <name type="scientific">Roseibium album</name>
    <dbReference type="NCBI Taxonomy" id="311410"/>
    <lineage>
        <taxon>Bacteria</taxon>
        <taxon>Pseudomonadati</taxon>
        <taxon>Pseudomonadota</taxon>
        <taxon>Alphaproteobacteria</taxon>
        <taxon>Hyphomicrobiales</taxon>
        <taxon>Stappiaceae</taxon>
        <taxon>Roseibium</taxon>
    </lineage>
</organism>
<dbReference type="PANTHER" id="PTHR30537">
    <property type="entry name" value="HTH-TYPE TRANSCRIPTIONAL REGULATOR"/>
    <property type="match status" value="1"/>
</dbReference>
<dbReference type="SUPFAM" id="SSF53850">
    <property type="entry name" value="Periplasmic binding protein-like II"/>
    <property type="match status" value="1"/>
</dbReference>
<dbReference type="PANTHER" id="PTHR30537:SF26">
    <property type="entry name" value="GLYCINE CLEAVAGE SYSTEM TRANSCRIPTIONAL ACTIVATOR"/>
    <property type="match status" value="1"/>
</dbReference>
<sequence length="300" mass="33876">MKNLRHSLPPLSRLKPFEAAVRLESFSRAADELGMTQTAVSKQIAQLEQELGTTLFERRNRAVFVTNEGHRLGQVVSRALTDIAEEMALLRGVGRSEELVLHCQLCEAFYWLMPRLARFHERHPGIELRVVSSLNPITEANEHFDVAVQTTGRPSGTARLAFTASDDIFPVCAPKLLKAQKRILKPRELAAYPLLSHRVIPQDWMDWSGWFEAVEAKEPKRSRHVQFDSYPVALQAAVAGQGVALGWRRTTQTMIEENKLIRPCKEFVTRPAEISVYRGPTRASHSDTGKLLSWLSDELS</sequence>
<dbReference type="EMBL" id="CXWC01000003">
    <property type="protein sequence ID" value="CTQ68098.1"/>
    <property type="molecule type" value="Genomic_DNA"/>
</dbReference>
<evidence type="ECO:0000259" key="5">
    <source>
        <dbReference type="PROSITE" id="PS50931"/>
    </source>
</evidence>
<evidence type="ECO:0000313" key="6">
    <source>
        <dbReference type="EMBL" id="CTQ68098.1"/>
    </source>
</evidence>
<evidence type="ECO:0000313" key="7">
    <source>
        <dbReference type="Proteomes" id="UP000049983"/>
    </source>
</evidence>
<dbReference type="GeneID" id="97669092"/>
<dbReference type="Gene3D" id="1.10.10.10">
    <property type="entry name" value="Winged helix-like DNA-binding domain superfamily/Winged helix DNA-binding domain"/>
    <property type="match status" value="1"/>
</dbReference>
<dbReference type="STRING" id="311410.LA5095_04697"/>
<evidence type="ECO:0000256" key="2">
    <source>
        <dbReference type="ARBA" id="ARBA00023015"/>
    </source>
</evidence>
<dbReference type="AlphaFoldDB" id="A0A0M6ZG00"/>
<dbReference type="InterPro" id="IPR005119">
    <property type="entry name" value="LysR_subst-bd"/>
</dbReference>
<dbReference type="FunFam" id="1.10.10.10:FF:000001">
    <property type="entry name" value="LysR family transcriptional regulator"/>
    <property type="match status" value="1"/>
</dbReference>
<dbReference type="Proteomes" id="UP000049983">
    <property type="component" value="Unassembled WGS sequence"/>
</dbReference>
<dbReference type="Pfam" id="PF00126">
    <property type="entry name" value="HTH_1"/>
    <property type="match status" value="1"/>
</dbReference>
<dbReference type="RefSeq" id="WP_055119383.1">
    <property type="nucleotide sequence ID" value="NZ_CXWA01000007.1"/>
</dbReference>
<dbReference type="GO" id="GO:0003700">
    <property type="term" value="F:DNA-binding transcription factor activity"/>
    <property type="evidence" value="ECO:0007669"/>
    <property type="project" value="InterPro"/>
</dbReference>
<dbReference type="InterPro" id="IPR000847">
    <property type="entry name" value="LysR_HTH_N"/>
</dbReference>
<dbReference type="InterPro" id="IPR058163">
    <property type="entry name" value="LysR-type_TF_proteobact-type"/>
</dbReference>
<protein>
    <submittedName>
        <fullName evidence="6">Gcv operon activator</fullName>
    </submittedName>
</protein>
<dbReference type="OrthoDB" id="9804958at2"/>
<proteinExistence type="inferred from homology"/>
<dbReference type="GO" id="GO:0006351">
    <property type="term" value="P:DNA-templated transcription"/>
    <property type="evidence" value="ECO:0007669"/>
    <property type="project" value="TreeGrafter"/>
</dbReference>
<keyword evidence="4" id="KW-0804">Transcription</keyword>
<keyword evidence="2" id="KW-0805">Transcription regulation</keyword>
<evidence type="ECO:0000256" key="3">
    <source>
        <dbReference type="ARBA" id="ARBA00023125"/>
    </source>
</evidence>
<dbReference type="GO" id="GO:0043565">
    <property type="term" value="F:sequence-specific DNA binding"/>
    <property type="evidence" value="ECO:0007669"/>
    <property type="project" value="TreeGrafter"/>
</dbReference>
<dbReference type="SUPFAM" id="SSF46785">
    <property type="entry name" value="Winged helix' DNA-binding domain"/>
    <property type="match status" value="1"/>
</dbReference>